<proteinExistence type="predicted"/>
<accession>A0A433NP49</accession>
<evidence type="ECO:0000256" key="3">
    <source>
        <dbReference type="ARBA" id="ARBA00022737"/>
    </source>
</evidence>
<dbReference type="CDD" id="cd00200">
    <property type="entry name" value="WD40"/>
    <property type="match status" value="1"/>
</dbReference>
<comment type="caution">
    <text evidence="9">The sequence shown here is derived from an EMBL/GenBank/DDBJ whole genome shotgun (WGS) entry which is preliminary data.</text>
</comment>
<dbReference type="InterPro" id="IPR008271">
    <property type="entry name" value="Ser/Thr_kinase_AS"/>
</dbReference>
<dbReference type="OrthoDB" id="494465at2"/>
<keyword evidence="1 7" id="KW-0853">WD repeat</keyword>
<evidence type="ECO:0000256" key="4">
    <source>
        <dbReference type="ARBA" id="ARBA00022741"/>
    </source>
</evidence>
<dbReference type="PANTHER" id="PTHR43289:SF34">
    <property type="entry name" value="SERINE_THREONINE-PROTEIN KINASE YBDM-RELATED"/>
    <property type="match status" value="1"/>
</dbReference>
<dbReference type="InterPro" id="IPR019775">
    <property type="entry name" value="WD40_repeat_CS"/>
</dbReference>
<dbReference type="InterPro" id="IPR036322">
    <property type="entry name" value="WD40_repeat_dom_sf"/>
</dbReference>
<evidence type="ECO:0000256" key="7">
    <source>
        <dbReference type="PROSITE-ProRule" id="PRU00221"/>
    </source>
</evidence>
<dbReference type="EMBL" id="RSCJ01000003">
    <property type="protein sequence ID" value="RUR85131.1"/>
    <property type="molecule type" value="Genomic_DNA"/>
</dbReference>
<keyword evidence="5" id="KW-0418">Kinase</keyword>
<keyword evidence="3" id="KW-0677">Repeat</keyword>
<dbReference type="SUPFAM" id="SSF50978">
    <property type="entry name" value="WD40 repeat-like"/>
    <property type="match status" value="1"/>
</dbReference>
<dbReference type="SMART" id="SM00320">
    <property type="entry name" value="WD40"/>
    <property type="match status" value="3"/>
</dbReference>
<dbReference type="Gene3D" id="1.10.510.10">
    <property type="entry name" value="Transferase(Phosphotransferase) domain 1"/>
    <property type="match status" value="1"/>
</dbReference>
<dbReference type="Pfam" id="PF00069">
    <property type="entry name" value="Pkinase"/>
    <property type="match status" value="1"/>
</dbReference>
<dbReference type="GO" id="GO:0005524">
    <property type="term" value="F:ATP binding"/>
    <property type="evidence" value="ECO:0007669"/>
    <property type="project" value="UniProtKB-KW"/>
</dbReference>
<dbReference type="PROSITE" id="PS50294">
    <property type="entry name" value="WD_REPEATS_REGION"/>
    <property type="match status" value="2"/>
</dbReference>
<dbReference type="PANTHER" id="PTHR43289">
    <property type="entry name" value="MITOGEN-ACTIVATED PROTEIN KINASE KINASE KINASE 20-RELATED"/>
    <property type="match status" value="1"/>
</dbReference>
<dbReference type="GO" id="GO:0004674">
    <property type="term" value="F:protein serine/threonine kinase activity"/>
    <property type="evidence" value="ECO:0007669"/>
    <property type="project" value="TreeGrafter"/>
</dbReference>
<dbReference type="Pfam" id="PF00400">
    <property type="entry name" value="WD40"/>
    <property type="match status" value="3"/>
</dbReference>
<protein>
    <recommendedName>
        <fullName evidence="8">Protein kinase domain-containing protein</fullName>
    </recommendedName>
</protein>
<keyword evidence="2" id="KW-0808">Transferase</keyword>
<feature type="domain" description="Protein kinase" evidence="8">
    <location>
        <begin position="14"/>
        <end position="283"/>
    </location>
</feature>
<dbReference type="InterPro" id="IPR000719">
    <property type="entry name" value="Prot_kinase_dom"/>
</dbReference>
<evidence type="ECO:0000256" key="1">
    <source>
        <dbReference type="ARBA" id="ARBA00022574"/>
    </source>
</evidence>
<evidence type="ECO:0000313" key="10">
    <source>
        <dbReference type="Proteomes" id="UP000268857"/>
    </source>
</evidence>
<dbReference type="RefSeq" id="WP_016875028.1">
    <property type="nucleotide sequence ID" value="NZ_AJLN01000107.1"/>
</dbReference>
<sequence>MVWNPGQSLFGDRYFIERKLGEGGIGITYLAKNKRGELRVIKTLREQILNHPAWITKQDKLRQDFRDEALRLALCRHPHIVQVENVFDEVNLPCMAMEYIEGEDLSEQITTVGALPETDALLYIRQIGNALTVVHEKGLLHRDLKPSNIMIRAGKQEAVLIDFGIARQFIPGGVQQHTQNLTPGYAPPEQYVPDAERGEYIDVYALAATLYSLLTGQLPMPAPARLQNFTLQPPKDLNSSVSDRVNKAIMKGMALNYKFRPQSVQEWLDLLGASPIPPTQPVTSPPYTPPSWECIHNILGISGTTALSPKGDIIASVAGRIIHLLSLSTGQLIRTLTGHSSVVNSIAFSVDGRILASGSYSDDYTIKLWEVATGREIRTLTGHSSYIRSVTFSSDGQILASGSFDQTIKLWEVATGREICTLRHFDLVSSIAFSPDGSWLAAGDTSGNIKIWRRG</sequence>
<dbReference type="SMART" id="SM00220">
    <property type="entry name" value="S_TKc"/>
    <property type="match status" value="1"/>
</dbReference>
<dbReference type="Gene3D" id="2.130.10.10">
    <property type="entry name" value="YVTN repeat-like/Quinoprotein amine dehydrogenase"/>
    <property type="match status" value="2"/>
</dbReference>
<reference evidence="9 10" key="1">
    <citation type="journal article" date="2019" name="Genome Biol. Evol.">
        <title>Day and night: Metabolic profiles and evolutionary relationships of six axenic non-marine cyanobacteria.</title>
        <authorList>
            <person name="Will S.E."/>
            <person name="Henke P."/>
            <person name="Boedeker C."/>
            <person name="Huang S."/>
            <person name="Brinkmann H."/>
            <person name="Rohde M."/>
            <person name="Jarek M."/>
            <person name="Friedl T."/>
            <person name="Seufert S."/>
            <person name="Schumacher M."/>
            <person name="Overmann J."/>
            <person name="Neumann-Schaal M."/>
            <person name="Petersen J."/>
        </authorList>
    </citation>
    <scope>NUCLEOTIDE SEQUENCE [LARGE SCALE GENOMIC DNA]</scope>
    <source>
        <strain evidence="9 10">PCC 6912</strain>
    </source>
</reference>
<dbReference type="InterPro" id="IPR001680">
    <property type="entry name" value="WD40_rpt"/>
</dbReference>
<feature type="repeat" description="WD" evidence="7">
    <location>
        <begin position="421"/>
        <end position="455"/>
    </location>
</feature>
<dbReference type="AlphaFoldDB" id="A0A433NP49"/>
<keyword evidence="6" id="KW-0067">ATP-binding</keyword>
<dbReference type="STRING" id="211165.GCA_000317285_04414"/>
<keyword evidence="10" id="KW-1185">Reference proteome</keyword>
<dbReference type="CDD" id="cd14014">
    <property type="entry name" value="STKc_PknB_like"/>
    <property type="match status" value="1"/>
</dbReference>
<dbReference type="PROSITE" id="PS50011">
    <property type="entry name" value="PROTEIN_KINASE_DOM"/>
    <property type="match status" value="1"/>
</dbReference>
<dbReference type="Proteomes" id="UP000268857">
    <property type="component" value="Unassembled WGS sequence"/>
</dbReference>
<feature type="repeat" description="WD" evidence="7">
    <location>
        <begin position="336"/>
        <end position="379"/>
    </location>
</feature>
<dbReference type="InterPro" id="IPR015943">
    <property type="entry name" value="WD40/YVTN_repeat-like_dom_sf"/>
</dbReference>
<evidence type="ECO:0000256" key="6">
    <source>
        <dbReference type="ARBA" id="ARBA00022840"/>
    </source>
</evidence>
<evidence type="ECO:0000313" key="9">
    <source>
        <dbReference type="EMBL" id="RUR85131.1"/>
    </source>
</evidence>
<evidence type="ECO:0000259" key="8">
    <source>
        <dbReference type="PROSITE" id="PS50011"/>
    </source>
</evidence>
<evidence type="ECO:0000256" key="5">
    <source>
        <dbReference type="ARBA" id="ARBA00022777"/>
    </source>
</evidence>
<keyword evidence="4" id="KW-0547">Nucleotide-binding</keyword>
<dbReference type="SUPFAM" id="SSF56112">
    <property type="entry name" value="Protein kinase-like (PK-like)"/>
    <property type="match status" value="1"/>
</dbReference>
<gene>
    <name evidence="9" type="ORF">PCC6912_12470</name>
</gene>
<dbReference type="PROSITE" id="PS00678">
    <property type="entry name" value="WD_REPEATS_1"/>
    <property type="match status" value="1"/>
</dbReference>
<name>A0A433NP49_CHLFR</name>
<organism evidence="9 10">
    <name type="scientific">Chlorogloeopsis fritschii PCC 6912</name>
    <dbReference type="NCBI Taxonomy" id="211165"/>
    <lineage>
        <taxon>Bacteria</taxon>
        <taxon>Bacillati</taxon>
        <taxon>Cyanobacteriota</taxon>
        <taxon>Cyanophyceae</taxon>
        <taxon>Nostocales</taxon>
        <taxon>Chlorogloeopsidaceae</taxon>
        <taxon>Chlorogloeopsis</taxon>
    </lineage>
</organism>
<dbReference type="PROSITE" id="PS00108">
    <property type="entry name" value="PROTEIN_KINASE_ST"/>
    <property type="match status" value="1"/>
</dbReference>
<evidence type="ECO:0000256" key="2">
    <source>
        <dbReference type="ARBA" id="ARBA00022679"/>
    </source>
</evidence>
<dbReference type="PROSITE" id="PS50082">
    <property type="entry name" value="WD_REPEATS_2"/>
    <property type="match status" value="3"/>
</dbReference>
<feature type="repeat" description="WD" evidence="7">
    <location>
        <begin position="380"/>
        <end position="421"/>
    </location>
</feature>
<dbReference type="InterPro" id="IPR011009">
    <property type="entry name" value="Kinase-like_dom_sf"/>
</dbReference>